<dbReference type="EMBL" id="SZUV01000001">
    <property type="protein sequence ID" value="TQN51283.1"/>
    <property type="molecule type" value="Genomic_DNA"/>
</dbReference>
<protein>
    <submittedName>
        <fullName evidence="1">Uncharacterized protein</fullName>
    </submittedName>
</protein>
<evidence type="ECO:0000313" key="1">
    <source>
        <dbReference type="EMBL" id="TQN51283.1"/>
    </source>
</evidence>
<dbReference type="Proteomes" id="UP000315403">
    <property type="component" value="Unassembled WGS sequence"/>
</dbReference>
<name>A0A543Q4N1_ACITH</name>
<gene>
    <name evidence="1" type="ORF">DLNHIDIE_01155</name>
</gene>
<reference evidence="1 2" key="1">
    <citation type="submission" date="2019-03" db="EMBL/GenBank/DDBJ databases">
        <title>New insights into Acidothiobacillus thiooxidans sulfur metabolism through coupled gene expression, solution geochemistry, microscopy and spectroscopy analyses.</title>
        <authorList>
            <person name="Camacho D."/>
            <person name="Frazao R."/>
            <person name="Fouillen A."/>
            <person name="Nanci A."/>
            <person name="Lang B.F."/>
            <person name="Apte S.C."/>
            <person name="Baron C."/>
            <person name="Warren L.A."/>
        </authorList>
    </citation>
    <scope>NUCLEOTIDE SEQUENCE [LARGE SCALE GENOMIC DNA]</scope>
    <source>
        <strain evidence="1 2">ATCC 19377</strain>
    </source>
</reference>
<accession>A0A543Q4N1</accession>
<dbReference type="AlphaFoldDB" id="A0A543Q4N1"/>
<proteinExistence type="predicted"/>
<evidence type="ECO:0000313" key="2">
    <source>
        <dbReference type="Proteomes" id="UP000315403"/>
    </source>
</evidence>
<organism evidence="1 2">
    <name type="scientific">Acidithiobacillus thiooxidans ATCC 19377</name>
    <dbReference type="NCBI Taxonomy" id="637390"/>
    <lineage>
        <taxon>Bacteria</taxon>
        <taxon>Pseudomonadati</taxon>
        <taxon>Pseudomonadota</taxon>
        <taxon>Acidithiobacillia</taxon>
        <taxon>Acidithiobacillales</taxon>
        <taxon>Acidithiobacillaceae</taxon>
        <taxon>Acidithiobacillus</taxon>
    </lineage>
</organism>
<comment type="caution">
    <text evidence="1">The sequence shown here is derived from an EMBL/GenBank/DDBJ whole genome shotgun (WGS) entry which is preliminary data.</text>
</comment>
<sequence length="33" mass="3432">MIASHSSLDQLLRDARAWGASAAVHPTQGISAI</sequence>